<keyword evidence="1" id="KW-1133">Transmembrane helix</keyword>
<keyword evidence="1" id="KW-0472">Membrane</keyword>
<comment type="caution">
    <text evidence="2">The sequence shown here is derived from an EMBL/GenBank/DDBJ whole genome shotgun (WGS) entry which is preliminary data.</text>
</comment>
<evidence type="ECO:0000313" key="2">
    <source>
        <dbReference type="EMBL" id="KAE9521587.1"/>
    </source>
</evidence>
<dbReference type="EMBL" id="VYZN01002662">
    <property type="protein sequence ID" value="KAE9521587.1"/>
    <property type="molecule type" value="Genomic_DNA"/>
</dbReference>
<evidence type="ECO:0000313" key="3">
    <source>
        <dbReference type="Proteomes" id="UP000475862"/>
    </source>
</evidence>
<reference evidence="2 3" key="1">
    <citation type="submission" date="2019-08" db="EMBL/GenBank/DDBJ databases">
        <title>The genome of the soybean aphid Biotype 1, its phylome, world population structure and adaptation to the North American continent.</title>
        <authorList>
            <person name="Giordano R."/>
            <person name="Donthu R.K."/>
            <person name="Hernandez A.G."/>
            <person name="Wright C.L."/>
            <person name="Zimin A.V."/>
        </authorList>
    </citation>
    <scope>NUCLEOTIDE SEQUENCE [LARGE SCALE GENOMIC DNA]</scope>
    <source>
        <tissue evidence="2">Whole aphids</tissue>
    </source>
</reference>
<proteinExistence type="predicted"/>
<dbReference type="AlphaFoldDB" id="A0A6G0SVA2"/>
<accession>A0A6G0SVA2</accession>
<evidence type="ECO:0000256" key="1">
    <source>
        <dbReference type="SAM" id="Phobius"/>
    </source>
</evidence>
<organism evidence="2 3">
    <name type="scientific">Aphis glycines</name>
    <name type="common">Soybean aphid</name>
    <dbReference type="NCBI Taxonomy" id="307491"/>
    <lineage>
        <taxon>Eukaryota</taxon>
        <taxon>Metazoa</taxon>
        <taxon>Ecdysozoa</taxon>
        <taxon>Arthropoda</taxon>
        <taxon>Hexapoda</taxon>
        <taxon>Insecta</taxon>
        <taxon>Pterygota</taxon>
        <taxon>Neoptera</taxon>
        <taxon>Paraneoptera</taxon>
        <taxon>Hemiptera</taxon>
        <taxon>Sternorrhyncha</taxon>
        <taxon>Aphidomorpha</taxon>
        <taxon>Aphidoidea</taxon>
        <taxon>Aphididae</taxon>
        <taxon>Aphidini</taxon>
        <taxon>Aphis</taxon>
        <taxon>Aphis</taxon>
    </lineage>
</organism>
<keyword evidence="1" id="KW-0812">Transmembrane</keyword>
<dbReference type="Proteomes" id="UP000475862">
    <property type="component" value="Unassembled WGS sequence"/>
</dbReference>
<name>A0A6G0SVA2_APHGL</name>
<keyword evidence="3" id="KW-1185">Reference proteome</keyword>
<gene>
    <name evidence="2" type="ORF">AGLY_018017</name>
</gene>
<sequence>MHCRIRITGIVHGKRQKEALSFVQFCNSILIVFNQWVFANLKKTMVDLLYRHSKVGEEILILEGTCFCRMLKYFSFTSYFKIFKFYWNYLRVRNNEEGINIILIDICIRDLPVVISTSLIAAIVSSCTDTPKLFPSSIFALASSINCLRLGLTISITSTIFLLDGMSVCPEIHNNIQYNYFLLHSNFMTFEATSNSGILSNSFKCNIRSGNF</sequence>
<protein>
    <submittedName>
        <fullName evidence="2">Uncharacterized protein</fullName>
    </submittedName>
</protein>
<feature type="transmembrane region" description="Helical" evidence="1">
    <location>
        <begin position="20"/>
        <end position="39"/>
    </location>
</feature>